<dbReference type="GO" id="GO:0004518">
    <property type="term" value="F:nuclease activity"/>
    <property type="evidence" value="ECO:0007669"/>
    <property type="project" value="UniProtKB-KW"/>
</dbReference>
<evidence type="ECO:0000313" key="10">
    <source>
        <dbReference type="Proteomes" id="UP001159042"/>
    </source>
</evidence>
<comment type="similarity">
    <text evidence="3">Belongs to the HARBI1 family.</text>
</comment>
<dbReference type="EMBL" id="JANEYG010000098">
    <property type="protein sequence ID" value="KAJ8913251.1"/>
    <property type="molecule type" value="Genomic_DNA"/>
</dbReference>
<dbReference type="Proteomes" id="UP001159042">
    <property type="component" value="Unassembled WGS sequence"/>
</dbReference>
<evidence type="ECO:0000256" key="2">
    <source>
        <dbReference type="ARBA" id="ARBA00004123"/>
    </source>
</evidence>
<evidence type="ECO:0000256" key="6">
    <source>
        <dbReference type="ARBA" id="ARBA00022801"/>
    </source>
</evidence>
<dbReference type="InterPro" id="IPR045249">
    <property type="entry name" value="HARBI1-like"/>
</dbReference>
<keyword evidence="6" id="KW-0378">Hydrolase</keyword>
<proteinExistence type="inferred from homology"/>
<dbReference type="InterPro" id="IPR027806">
    <property type="entry name" value="HARBI1_dom"/>
</dbReference>
<evidence type="ECO:0000256" key="5">
    <source>
        <dbReference type="ARBA" id="ARBA00022723"/>
    </source>
</evidence>
<gene>
    <name evidence="9" type="ORF">NQ315_012869</name>
</gene>
<evidence type="ECO:0000259" key="8">
    <source>
        <dbReference type="Pfam" id="PF13359"/>
    </source>
</evidence>
<dbReference type="GO" id="GO:0046872">
    <property type="term" value="F:metal ion binding"/>
    <property type="evidence" value="ECO:0007669"/>
    <property type="project" value="UniProtKB-KW"/>
</dbReference>
<evidence type="ECO:0000256" key="3">
    <source>
        <dbReference type="ARBA" id="ARBA00006958"/>
    </source>
</evidence>
<dbReference type="AlphaFoldDB" id="A0AAV8VH82"/>
<comment type="subcellular location">
    <subcellularLocation>
        <location evidence="2">Nucleus</location>
    </subcellularLocation>
</comment>
<dbReference type="GO" id="GO:0016787">
    <property type="term" value="F:hydrolase activity"/>
    <property type="evidence" value="ECO:0007669"/>
    <property type="project" value="UniProtKB-KW"/>
</dbReference>
<protein>
    <recommendedName>
        <fullName evidence="8">DDE Tnp4 domain-containing protein</fullName>
    </recommendedName>
</protein>
<keyword evidence="5" id="KW-0479">Metal-binding</keyword>
<accession>A0AAV8VH82</accession>
<evidence type="ECO:0000313" key="9">
    <source>
        <dbReference type="EMBL" id="KAJ8913251.1"/>
    </source>
</evidence>
<feature type="non-terminal residue" evidence="9">
    <location>
        <position position="1"/>
    </location>
</feature>
<feature type="domain" description="DDE Tnp4" evidence="8">
    <location>
        <begin position="166"/>
        <end position="308"/>
    </location>
</feature>
<evidence type="ECO:0000256" key="4">
    <source>
        <dbReference type="ARBA" id="ARBA00022722"/>
    </source>
</evidence>
<reference evidence="9 10" key="1">
    <citation type="journal article" date="2023" name="Insect Mol. Biol.">
        <title>Genome sequencing provides insights into the evolution of gene families encoding plant cell wall-degrading enzymes in longhorned beetles.</title>
        <authorList>
            <person name="Shin N.R."/>
            <person name="Okamura Y."/>
            <person name="Kirsch R."/>
            <person name="Pauchet Y."/>
        </authorList>
    </citation>
    <scope>NUCLEOTIDE SEQUENCE [LARGE SCALE GENOMIC DNA]</scope>
    <source>
        <strain evidence="9">EAD_L_NR</strain>
    </source>
</reference>
<dbReference type="PANTHER" id="PTHR22930:SF289">
    <property type="entry name" value="DDE TNP4 DOMAIN-CONTAINING PROTEIN-RELATED"/>
    <property type="match status" value="1"/>
</dbReference>
<dbReference type="PANTHER" id="PTHR22930">
    <property type="match status" value="1"/>
</dbReference>
<evidence type="ECO:0000256" key="7">
    <source>
        <dbReference type="ARBA" id="ARBA00023242"/>
    </source>
</evidence>
<comment type="caution">
    <text evidence="9">The sequence shown here is derived from an EMBL/GenBank/DDBJ whole genome shotgun (WGS) entry which is preliminary data.</text>
</comment>
<evidence type="ECO:0000256" key="1">
    <source>
        <dbReference type="ARBA" id="ARBA00001968"/>
    </source>
</evidence>
<sequence>CEIVDVLVPGIGSTESGKDCLEGSVTWLGQRNGLTYGRLYKRMNCSLPLNHGSNTRVELYKPWFILNGDQIVVQTERPLSTPNHALTSSDMVLLALRFLAIGSFLQVAGDFVGIDKSTASRVVHKVTRAIANMHRTYISMPNEAEYNSIRQRFFNISRFPRCLGALDCTHIKIQSPGGDNPENYRNRKGYFSFNVQVVCDADLKIRDIVCRWPESAHDANIFRNCTLRRRFENGEFGENLLLSDSGYSIKPYLITPVNNPTTPAEQLFKLFCWSAQIRTRNTVERFRNKIKCGKKLEAIVVCCTVLHNIARQLHDNEIPPVNEDVEAAIELGNVPVVGINAGGQNVPLINNIIRNSLITEYFQSLL</sequence>
<comment type="cofactor">
    <cofactor evidence="1">
        <name>a divalent metal cation</name>
        <dbReference type="ChEBI" id="CHEBI:60240"/>
    </cofactor>
</comment>
<dbReference type="GO" id="GO:0005634">
    <property type="term" value="C:nucleus"/>
    <property type="evidence" value="ECO:0007669"/>
    <property type="project" value="UniProtKB-SubCell"/>
</dbReference>
<keyword evidence="7" id="KW-0539">Nucleus</keyword>
<organism evidence="9 10">
    <name type="scientific">Exocentrus adspersus</name>
    <dbReference type="NCBI Taxonomy" id="1586481"/>
    <lineage>
        <taxon>Eukaryota</taxon>
        <taxon>Metazoa</taxon>
        <taxon>Ecdysozoa</taxon>
        <taxon>Arthropoda</taxon>
        <taxon>Hexapoda</taxon>
        <taxon>Insecta</taxon>
        <taxon>Pterygota</taxon>
        <taxon>Neoptera</taxon>
        <taxon>Endopterygota</taxon>
        <taxon>Coleoptera</taxon>
        <taxon>Polyphaga</taxon>
        <taxon>Cucujiformia</taxon>
        <taxon>Chrysomeloidea</taxon>
        <taxon>Cerambycidae</taxon>
        <taxon>Lamiinae</taxon>
        <taxon>Acanthocinini</taxon>
        <taxon>Exocentrus</taxon>
    </lineage>
</organism>
<name>A0AAV8VH82_9CUCU</name>
<keyword evidence="4" id="KW-0540">Nuclease</keyword>
<keyword evidence="10" id="KW-1185">Reference proteome</keyword>
<dbReference type="Pfam" id="PF13359">
    <property type="entry name" value="DDE_Tnp_4"/>
    <property type="match status" value="1"/>
</dbReference>